<evidence type="ECO:0000256" key="1">
    <source>
        <dbReference type="SAM" id="MobiDB-lite"/>
    </source>
</evidence>
<gene>
    <name evidence="2" type="ORF">LSH36_530g03016</name>
</gene>
<proteinExistence type="predicted"/>
<sequence>MDTDSGTYRHNRSHLRKTNESDPLNDAYSSTTNAKVKRYVADQPAMSDYSTDTPVSEDVYSDTPTPTQQNTTVMTAAKLCGKNAPFNGDKLKVDGHSYGVDDIPNLPSHLNPEKACTKRTNYVIIFFGKHSPLSNFHECSLTHDGAQYTGVEQRYQQKKAERARNDKLAQQIISTTFPARQKYLGDKVKVDDETWKTTGLIEMYNAVKAKYFSK</sequence>
<dbReference type="Proteomes" id="UP001208570">
    <property type="component" value="Unassembled WGS sequence"/>
</dbReference>
<feature type="region of interest" description="Disordered" evidence="1">
    <location>
        <begin position="1"/>
        <end position="69"/>
    </location>
</feature>
<accession>A0AAD9J8L5</accession>
<comment type="caution">
    <text evidence="2">The sequence shown here is derived from an EMBL/GenBank/DDBJ whole genome shotgun (WGS) entry which is preliminary data.</text>
</comment>
<dbReference type="Gene3D" id="1.10.357.40">
    <property type="entry name" value="YbiA-like"/>
    <property type="match status" value="1"/>
</dbReference>
<evidence type="ECO:0000313" key="2">
    <source>
        <dbReference type="EMBL" id="KAK2147900.1"/>
    </source>
</evidence>
<dbReference type="InterPro" id="IPR012816">
    <property type="entry name" value="NADAR"/>
</dbReference>
<dbReference type="CDD" id="cd15457">
    <property type="entry name" value="NADAR"/>
    <property type="match status" value="1"/>
</dbReference>
<organism evidence="2 3">
    <name type="scientific">Paralvinella palmiformis</name>
    <dbReference type="NCBI Taxonomy" id="53620"/>
    <lineage>
        <taxon>Eukaryota</taxon>
        <taxon>Metazoa</taxon>
        <taxon>Spiralia</taxon>
        <taxon>Lophotrochozoa</taxon>
        <taxon>Annelida</taxon>
        <taxon>Polychaeta</taxon>
        <taxon>Sedentaria</taxon>
        <taxon>Canalipalpata</taxon>
        <taxon>Terebellida</taxon>
        <taxon>Terebelliformia</taxon>
        <taxon>Alvinellidae</taxon>
        <taxon>Paralvinella</taxon>
    </lineage>
</organism>
<keyword evidence="3" id="KW-1185">Reference proteome</keyword>
<dbReference type="AlphaFoldDB" id="A0AAD9J8L5"/>
<evidence type="ECO:0000313" key="3">
    <source>
        <dbReference type="Proteomes" id="UP001208570"/>
    </source>
</evidence>
<reference evidence="2" key="1">
    <citation type="journal article" date="2023" name="Mol. Biol. Evol.">
        <title>Third-Generation Sequencing Reveals the Adaptive Role of the Epigenome in Three Deep-Sea Polychaetes.</title>
        <authorList>
            <person name="Perez M."/>
            <person name="Aroh O."/>
            <person name="Sun Y."/>
            <person name="Lan Y."/>
            <person name="Juniper S.K."/>
            <person name="Young C.R."/>
            <person name="Angers B."/>
            <person name="Qian P.Y."/>
        </authorList>
    </citation>
    <scope>NUCLEOTIDE SEQUENCE</scope>
    <source>
        <strain evidence="2">P08H-3</strain>
    </source>
</reference>
<protein>
    <submittedName>
        <fullName evidence="2">Uncharacterized protein</fullName>
    </submittedName>
</protein>
<dbReference type="SUPFAM" id="SSF143990">
    <property type="entry name" value="YbiA-like"/>
    <property type="match status" value="1"/>
</dbReference>
<name>A0AAD9J8L5_9ANNE</name>
<dbReference type="InterPro" id="IPR037238">
    <property type="entry name" value="YbiA-like_sf"/>
</dbReference>
<dbReference type="EMBL" id="JAODUP010000530">
    <property type="protein sequence ID" value="KAK2147900.1"/>
    <property type="molecule type" value="Genomic_DNA"/>
</dbReference>